<reference evidence="3" key="1">
    <citation type="submission" date="2019-02" db="EMBL/GenBank/DDBJ databases">
        <authorList>
            <person name="Gruber-Vodicka R. H."/>
            <person name="Seah K. B. B."/>
        </authorList>
    </citation>
    <scope>NUCLEOTIDE SEQUENCE</scope>
    <source>
        <strain evidence="4">BECK_SA2B12</strain>
        <strain evidence="2">BECK_SA2B15</strain>
        <strain evidence="3">BECK_SA2B20</strain>
    </source>
</reference>
<protein>
    <recommendedName>
        <fullName evidence="5">Transposase</fullName>
    </recommendedName>
</protein>
<evidence type="ECO:0000256" key="1">
    <source>
        <dbReference type="SAM" id="MobiDB-lite"/>
    </source>
</evidence>
<feature type="region of interest" description="Disordered" evidence="1">
    <location>
        <begin position="193"/>
        <end position="259"/>
    </location>
</feature>
<dbReference type="EMBL" id="CAADFJ010000156">
    <property type="protein sequence ID" value="VFK04002.1"/>
    <property type="molecule type" value="Genomic_DNA"/>
</dbReference>
<accession>A0A450V5K8</accession>
<feature type="region of interest" description="Disordered" evidence="1">
    <location>
        <begin position="118"/>
        <end position="141"/>
    </location>
</feature>
<dbReference type="EMBL" id="CAADFI010000175">
    <property type="protein sequence ID" value="VFJ99966.1"/>
    <property type="molecule type" value="Genomic_DNA"/>
</dbReference>
<evidence type="ECO:0000313" key="4">
    <source>
        <dbReference type="EMBL" id="VFK04002.1"/>
    </source>
</evidence>
<organism evidence="3">
    <name type="scientific">Candidatus Kentrum eta</name>
    <dbReference type="NCBI Taxonomy" id="2126337"/>
    <lineage>
        <taxon>Bacteria</taxon>
        <taxon>Pseudomonadati</taxon>
        <taxon>Pseudomonadota</taxon>
        <taxon>Gammaproteobacteria</taxon>
        <taxon>Candidatus Kentrum</taxon>
    </lineage>
</organism>
<evidence type="ECO:0000313" key="2">
    <source>
        <dbReference type="EMBL" id="VFJ99851.1"/>
    </source>
</evidence>
<dbReference type="EMBL" id="CAADFG010000174">
    <property type="protein sequence ID" value="VFJ99851.1"/>
    <property type="molecule type" value="Genomic_DNA"/>
</dbReference>
<sequence length="259" mass="27455">MGHDVGTVLRSTTGVAQAMGNRIEKGQVKAPGIDTSGPGFQLHGVDESGHVAVKKKLTRGRLTTFIGNLPPCVIGMEACSGAHYRHRVFTGMSHTRPPDSAAVRQGVRKIELERRSRCRGDPPCLDATRQPSDSMPLDALPKRTHLPRGIKYARAKIGSPIRSDTHSGLGLEIAPGMTPRAGSILPVSIPQVPGPRPGFPERRRAATGPGGAGTRSRRGSAGFGWDRTESGSGKIRSCRGPARAGFSGTRPVPAKTRSR</sequence>
<dbReference type="AlphaFoldDB" id="A0A450V5K8"/>
<evidence type="ECO:0008006" key="5">
    <source>
        <dbReference type="Google" id="ProtNLM"/>
    </source>
</evidence>
<evidence type="ECO:0000313" key="3">
    <source>
        <dbReference type="EMBL" id="VFJ99966.1"/>
    </source>
</evidence>
<name>A0A450V5K8_9GAMM</name>
<proteinExistence type="predicted"/>
<gene>
    <name evidence="2" type="ORF">BECKH772A_GA0070896_101742</name>
    <name evidence="3" type="ORF">BECKH772B_GA0070898_101753</name>
    <name evidence="4" type="ORF">BECKH772C_GA0070978_101564</name>
</gene>